<reference evidence="2" key="1">
    <citation type="submission" date="2016-10" db="EMBL/GenBank/DDBJ databases">
        <authorList>
            <person name="Varghese N."/>
            <person name="Submissions S."/>
        </authorList>
    </citation>
    <scope>NUCLEOTIDE SEQUENCE [LARGE SCALE GENOMIC DNA]</scope>
    <source>
        <strain evidence="2">GAS232</strain>
    </source>
</reference>
<dbReference type="RefSeq" id="WP_083344201.1">
    <property type="nucleotide sequence ID" value="NZ_LT629690.1"/>
</dbReference>
<dbReference type="EMBL" id="LT629690">
    <property type="protein sequence ID" value="SDE98397.1"/>
    <property type="molecule type" value="Genomic_DNA"/>
</dbReference>
<name>A0A1G7HD48_9BACT</name>
<accession>A0A1G7HD48</accession>
<sequence>MSDPTKNSNEEQALPQRVQPGYYPGWNVLSQSAYWDAATRKVVEERMGPPKQLRFFHEAEAQAMTAILDRILPQDDRLPAQRIPLLPSLDARLFENRIEGYRYEDMPSDQQAYRWAVEAMDRMALEVFNGLFAELTSHSQEVLLKSLHDGEPMGAKDLWQRMNVERFWTLLLNDACAAYYAHPWAWNEIGFGGPAYPRGYMRLEEGEPEPWEFVEQRYEWAGPTGSLSDLDRGGLAGED</sequence>
<protein>
    <submittedName>
        <fullName evidence="1">Gluconate 2-dehydrogenase subunit 3</fullName>
    </submittedName>
</protein>
<dbReference type="Pfam" id="PF13618">
    <property type="entry name" value="Gluconate_2-dh3"/>
    <property type="match status" value="1"/>
</dbReference>
<organism evidence="1 2">
    <name type="scientific">Terriglobus roseus</name>
    <dbReference type="NCBI Taxonomy" id="392734"/>
    <lineage>
        <taxon>Bacteria</taxon>
        <taxon>Pseudomonadati</taxon>
        <taxon>Acidobacteriota</taxon>
        <taxon>Terriglobia</taxon>
        <taxon>Terriglobales</taxon>
        <taxon>Acidobacteriaceae</taxon>
        <taxon>Terriglobus</taxon>
    </lineage>
</organism>
<gene>
    <name evidence="1" type="ORF">SAMN05444167_1026</name>
</gene>
<keyword evidence="2" id="KW-1185">Reference proteome</keyword>
<proteinExistence type="predicted"/>
<dbReference type="OrthoDB" id="63962at2"/>
<dbReference type="Proteomes" id="UP000182427">
    <property type="component" value="Chromosome I"/>
</dbReference>
<dbReference type="AlphaFoldDB" id="A0A1G7HD48"/>
<dbReference type="InterPro" id="IPR027056">
    <property type="entry name" value="Gluconate_2DH_su3"/>
</dbReference>
<evidence type="ECO:0000313" key="1">
    <source>
        <dbReference type="EMBL" id="SDE98397.1"/>
    </source>
</evidence>
<evidence type="ECO:0000313" key="2">
    <source>
        <dbReference type="Proteomes" id="UP000182427"/>
    </source>
</evidence>